<dbReference type="EMBL" id="SWKV01000033">
    <property type="protein sequence ID" value="KAF3039053.1"/>
    <property type="molecule type" value="Genomic_DNA"/>
</dbReference>
<dbReference type="Proteomes" id="UP000758155">
    <property type="component" value="Unassembled WGS sequence"/>
</dbReference>
<organism evidence="1 2">
    <name type="scientific">Didymella heteroderae</name>
    <dbReference type="NCBI Taxonomy" id="1769908"/>
    <lineage>
        <taxon>Eukaryota</taxon>
        <taxon>Fungi</taxon>
        <taxon>Dikarya</taxon>
        <taxon>Ascomycota</taxon>
        <taxon>Pezizomycotina</taxon>
        <taxon>Dothideomycetes</taxon>
        <taxon>Pleosporomycetidae</taxon>
        <taxon>Pleosporales</taxon>
        <taxon>Pleosporineae</taxon>
        <taxon>Didymellaceae</taxon>
        <taxon>Didymella</taxon>
    </lineage>
</organism>
<name>A0A9P4WQS5_9PLEO</name>
<protein>
    <submittedName>
        <fullName evidence="1">Uncharacterized protein</fullName>
    </submittedName>
</protein>
<accession>A0A9P4WQS5</accession>
<sequence>MPLPSLHPFTNTSNSFTLPPTCDRTIAVGLCLAPSPSLEVTFSAPLVDQVQNSRASSRLQASTLHFHNINSNIISTPPICNMRLTVSALLAIATTAFAGPVIITPLHPALRPDVQALLAAADLPTPPTSGSSPPKLTSKNCGLYLIKGGWAFDLNADRQCSDIEAFEIMHQVYNDKCGLCVTFQWPQCVGDITWSGKTANTELVDIPDSRSWWCWA</sequence>
<dbReference type="AlphaFoldDB" id="A0A9P4WQS5"/>
<dbReference type="OrthoDB" id="3771407at2759"/>
<comment type="caution">
    <text evidence="1">The sequence shown here is derived from an EMBL/GenBank/DDBJ whole genome shotgun (WGS) entry which is preliminary data.</text>
</comment>
<evidence type="ECO:0000313" key="2">
    <source>
        <dbReference type="Proteomes" id="UP000758155"/>
    </source>
</evidence>
<proteinExistence type="predicted"/>
<evidence type="ECO:0000313" key="1">
    <source>
        <dbReference type="EMBL" id="KAF3039053.1"/>
    </source>
</evidence>
<gene>
    <name evidence="1" type="ORF">E8E12_009067</name>
</gene>
<keyword evidence="2" id="KW-1185">Reference proteome</keyword>
<reference evidence="1" key="1">
    <citation type="submission" date="2019-04" db="EMBL/GenBank/DDBJ databases">
        <title>Sequencing of skin fungus with MAO and IRED activity.</title>
        <authorList>
            <person name="Marsaioli A.J."/>
            <person name="Bonatto J.M.C."/>
            <person name="Reis Junior O."/>
        </authorList>
    </citation>
    <scope>NUCLEOTIDE SEQUENCE</scope>
    <source>
        <strain evidence="1">28M1</strain>
    </source>
</reference>